<reference evidence="2" key="1">
    <citation type="submission" date="2020-03" db="EMBL/GenBank/DDBJ databases">
        <title>The deep terrestrial virosphere.</title>
        <authorList>
            <person name="Holmfeldt K."/>
            <person name="Nilsson E."/>
            <person name="Simone D."/>
            <person name="Lopez-Fernandez M."/>
            <person name="Wu X."/>
            <person name="de Brujin I."/>
            <person name="Lundin D."/>
            <person name="Andersson A."/>
            <person name="Bertilsson S."/>
            <person name="Dopson M."/>
        </authorList>
    </citation>
    <scope>NUCLEOTIDE SEQUENCE</scope>
    <source>
        <strain evidence="2">MM415A00252</strain>
        <strain evidence="1">MM415B00400</strain>
    </source>
</reference>
<dbReference type="AlphaFoldDB" id="A0A6M3KPR7"/>
<sequence length="142" mass="16232">MPEIGGIMDSIRGIADMVRTFENIKLTTTATRLFRDLKFLLEERKMEHKTYVEGAEPITFANTVTRFSLGDSVKFNGKEYEIYEFYQSAHAQKNVVDWLLLRRRVNGTVFWANVNPSEVILVSHPIPSTGGNLGNFTEFPNE</sequence>
<dbReference type="EMBL" id="MT142518">
    <property type="protein sequence ID" value="QJA83822.1"/>
    <property type="molecule type" value="Genomic_DNA"/>
</dbReference>
<organism evidence="2">
    <name type="scientific">viral metagenome</name>
    <dbReference type="NCBI Taxonomy" id="1070528"/>
    <lineage>
        <taxon>unclassified sequences</taxon>
        <taxon>metagenomes</taxon>
        <taxon>organismal metagenomes</taxon>
    </lineage>
</organism>
<name>A0A6M3KPR7_9ZZZZ</name>
<gene>
    <name evidence="2" type="ORF">MM415A00252_0043</name>
    <name evidence="1" type="ORF">MM415B00400_0001</name>
</gene>
<evidence type="ECO:0000313" key="1">
    <source>
        <dbReference type="EMBL" id="QJA65346.1"/>
    </source>
</evidence>
<evidence type="ECO:0000313" key="2">
    <source>
        <dbReference type="EMBL" id="QJA83822.1"/>
    </source>
</evidence>
<accession>A0A6M3KPR7</accession>
<dbReference type="EMBL" id="MT141537">
    <property type="protein sequence ID" value="QJA65346.1"/>
    <property type="molecule type" value="Genomic_DNA"/>
</dbReference>
<protein>
    <submittedName>
        <fullName evidence="2">Uncharacterized protein</fullName>
    </submittedName>
</protein>
<proteinExistence type="predicted"/>